<comment type="subcellular location">
    <subcellularLocation>
        <location evidence="6">Cytoplasm</location>
    </subcellularLocation>
</comment>
<evidence type="ECO:0000313" key="9">
    <source>
        <dbReference type="Proteomes" id="UP000886744"/>
    </source>
</evidence>
<keyword evidence="3 6" id="KW-0808">Transferase</keyword>
<comment type="catalytic activity">
    <reaction evidence="6">
        <text>adenosine(37) in tRNA1(Val) + S-adenosyl-L-methionine = N(6)-methyladenosine(37) in tRNA1(Val) + S-adenosyl-L-homocysteine + H(+)</text>
        <dbReference type="Rhea" id="RHEA:43160"/>
        <dbReference type="Rhea" id="RHEA-COMP:10369"/>
        <dbReference type="Rhea" id="RHEA-COMP:10370"/>
        <dbReference type="ChEBI" id="CHEBI:15378"/>
        <dbReference type="ChEBI" id="CHEBI:57856"/>
        <dbReference type="ChEBI" id="CHEBI:59789"/>
        <dbReference type="ChEBI" id="CHEBI:74411"/>
        <dbReference type="ChEBI" id="CHEBI:74449"/>
        <dbReference type="EC" id="2.1.1.223"/>
    </reaction>
</comment>
<dbReference type="GO" id="GO:0008033">
    <property type="term" value="P:tRNA processing"/>
    <property type="evidence" value="ECO:0007669"/>
    <property type="project" value="UniProtKB-UniRule"/>
</dbReference>
<keyword evidence="5 6" id="KW-0819">tRNA processing</keyword>
<dbReference type="HAMAP" id="MF_01872">
    <property type="entry name" value="tRNA_methyltr_YfiC"/>
    <property type="match status" value="1"/>
</dbReference>
<proteinExistence type="inferred from homology"/>
<accession>A0A9D1E1W6</accession>
<feature type="domain" description="Methyltransferase small" evidence="7">
    <location>
        <begin position="37"/>
        <end position="123"/>
    </location>
</feature>
<comment type="function">
    <text evidence="6">Specifically methylates the adenine in position 37 of tRNA(1)(Val) (anticodon cmo5UAC).</text>
</comment>
<dbReference type="Proteomes" id="UP000886744">
    <property type="component" value="Unassembled WGS sequence"/>
</dbReference>
<evidence type="ECO:0000259" key="7">
    <source>
        <dbReference type="Pfam" id="PF05175"/>
    </source>
</evidence>
<evidence type="ECO:0000256" key="3">
    <source>
        <dbReference type="ARBA" id="ARBA00022679"/>
    </source>
</evidence>
<organism evidence="8 9">
    <name type="scientific">Candidatus Coprenecus avistercoris</name>
    <dbReference type="NCBI Taxonomy" id="2840730"/>
    <lineage>
        <taxon>Bacteria</taxon>
        <taxon>Pseudomonadati</taxon>
        <taxon>Bacteroidota</taxon>
        <taxon>Bacteroidia</taxon>
        <taxon>Bacteroidales</taxon>
        <taxon>Rikenellaceae</taxon>
        <taxon>Rikenellaceae incertae sedis</taxon>
        <taxon>Candidatus Coprenecus</taxon>
    </lineage>
</organism>
<protein>
    <recommendedName>
        <fullName evidence="6">tRNA1(Val) (adenine(37)-N6)-methyltransferase</fullName>
        <ecNumber evidence="6">2.1.1.223</ecNumber>
    </recommendedName>
    <alternativeName>
        <fullName evidence="6">tRNA m6A37 methyltransferase</fullName>
    </alternativeName>
</protein>
<reference evidence="8" key="2">
    <citation type="journal article" date="2021" name="PeerJ">
        <title>Extensive microbial diversity within the chicken gut microbiome revealed by metagenomics and culture.</title>
        <authorList>
            <person name="Gilroy R."/>
            <person name="Ravi A."/>
            <person name="Getino M."/>
            <person name="Pursley I."/>
            <person name="Horton D.L."/>
            <person name="Alikhan N.F."/>
            <person name="Baker D."/>
            <person name="Gharbi K."/>
            <person name="Hall N."/>
            <person name="Watson M."/>
            <person name="Adriaenssens E.M."/>
            <person name="Foster-Nyarko E."/>
            <person name="Jarju S."/>
            <person name="Secka A."/>
            <person name="Antonio M."/>
            <person name="Oren A."/>
            <person name="Chaudhuri R.R."/>
            <person name="La Ragione R."/>
            <person name="Hildebrand F."/>
            <person name="Pallen M.J."/>
        </authorList>
    </citation>
    <scope>NUCLEOTIDE SEQUENCE</scope>
    <source>
        <strain evidence="8">ChiHjej13B12-12457</strain>
    </source>
</reference>
<evidence type="ECO:0000256" key="1">
    <source>
        <dbReference type="ARBA" id="ARBA00022490"/>
    </source>
</evidence>
<dbReference type="InterPro" id="IPR007848">
    <property type="entry name" value="Small_mtfrase_dom"/>
</dbReference>
<dbReference type="GO" id="GO:0003676">
    <property type="term" value="F:nucleic acid binding"/>
    <property type="evidence" value="ECO:0007669"/>
    <property type="project" value="InterPro"/>
</dbReference>
<sequence length="244" mass="26618">MGNPYFRFRQFTVWHDRCAMKVGTDGVLLGAWAGQGRPGKILDIGTGSGLIALMLAQRFPEALITGIEPDAEAAAQAGENFLCSPWHDRLAVSTVTLQDFTAGTAGKETFDLIVSNPPFYDSTLLNPDARRSAARHTATLPYSELMRCASALMTGTSELDIIIPSEYWRQILQAAGDNGLAPQRLVRISSTPRSGIRRLLVSFGKNAEPPAHKKSLTTEDVLLTDADGSRSEWYRGLAGEFYLN</sequence>
<dbReference type="InterPro" id="IPR029063">
    <property type="entry name" value="SAM-dependent_MTases_sf"/>
</dbReference>
<dbReference type="GO" id="GO:0016430">
    <property type="term" value="F:tRNA (adenine-N6)-methyltransferase activity"/>
    <property type="evidence" value="ECO:0007669"/>
    <property type="project" value="UniProtKB-UniRule"/>
</dbReference>
<keyword evidence="1 6" id="KW-0963">Cytoplasm</keyword>
<dbReference type="InterPro" id="IPR050210">
    <property type="entry name" value="tRNA_Adenine-N(6)_MTase"/>
</dbReference>
<keyword evidence="4 6" id="KW-0949">S-adenosyl-L-methionine</keyword>
<reference evidence="8" key="1">
    <citation type="submission" date="2020-10" db="EMBL/GenBank/DDBJ databases">
        <authorList>
            <person name="Gilroy R."/>
        </authorList>
    </citation>
    <scope>NUCLEOTIDE SEQUENCE</scope>
    <source>
        <strain evidence="8">ChiHjej13B12-12457</strain>
    </source>
</reference>
<dbReference type="SUPFAM" id="SSF53335">
    <property type="entry name" value="S-adenosyl-L-methionine-dependent methyltransferases"/>
    <property type="match status" value="1"/>
</dbReference>
<dbReference type="GO" id="GO:0032259">
    <property type="term" value="P:methylation"/>
    <property type="evidence" value="ECO:0007669"/>
    <property type="project" value="UniProtKB-KW"/>
</dbReference>
<dbReference type="Pfam" id="PF05175">
    <property type="entry name" value="MTS"/>
    <property type="match status" value="1"/>
</dbReference>
<gene>
    <name evidence="8" type="ORF">IAC94_07330</name>
</gene>
<dbReference type="PROSITE" id="PS00092">
    <property type="entry name" value="N6_MTASE"/>
    <property type="match status" value="1"/>
</dbReference>
<evidence type="ECO:0000256" key="4">
    <source>
        <dbReference type="ARBA" id="ARBA00022691"/>
    </source>
</evidence>
<dbReference type="AlphaFoldDB" id="A0A9D1E1W6"/>
<dbReference type="CDD" id="cd02440">
    <property type="entry name" value="AdoMet_MTases"/>
    <property type="match status" value="1"/>
</dbReference>
<dbReference type="EC" id="2.1.1.223" evidence="6"/>
<evidence type="ECO:0000256" key="5">
    <source>
        <dbReference type="ARBA" id="ARBA00022694"/>
    </source>
</evidence>
<name>A0A9D1E1W6_9BACT</name>
<evidence type="ECO:0000256" key="6">
    <source>
        <dbReference type="HAMAP-Rule" id="MF_01872"/>
    </source>
</evidence>
<dbReference type="InterPro" id="IPR022882">
    <property type="entry name" value="tRNA_adenine-N6_MeTrfase"/>
</dbReference>
<dbReference type="PANTHER" id="PTHR47739">
    <property type="entry name" value="TRNA1(VAL) (ADENINE(37)-N6)-METHYLTRANSFERASE"/>
    <property type="match status" value="1"/>
</dbReference>
<keyword evidence="2 6" id="KW-0489">Methyltransferase</keyword>
<dbReference type="PANTHER" id="PTHR47739:SF1">
    <property type="entry name" value="TRNA1(VAL) (ADENINE(37)-N6)-METHYLTRANSFERASE"/>
    <property type="match status" value="1"/>
</dbReference>
<evidence type="ECO:0000256" key="2">
    <source>
        <dbReference type="ARBA" id="ARBA00022603"/>
    </source>
</evidence>
<dbReference type="EMBL" id="DVHI01000091">
    <property type="protein sequence ID" value="HIR63315.1"/>
    <property type="molecule type" value="Genomic_DNA"/>
</dbReference>
<dbReference type="Gene3D" id="3.40.50.150">
    <property type="entry name" value="Vaccinia Virus protein VP39"/>
    <property type="match status" value="1"/>
</dbReference>
<dbReference type="InterPro" id="IPR002052">
    <property type="entry name" value="DNA_methylase_N6_adenine_CS"/>
</dbReference>
<evidence type="ECO:0000313" key="8">
    <source>
        <dbReference type="EMBL" id="HIR63315.1"/>
    </source>
</evidence>
<dbReference type="GO" id="GO:0005737">
    <property type="term" value="C:cytoplasm"/>
    <property type="evidence" value="ECO:0007669"/>
    <property type="project" value="UniProtKB-SubCell"/>
</dbReference>
<comment type="similarity">
    <text evidence="6">Belongs to the methyltransferase superfamily. tRNA (adenine-N(6)-)-methyltransferase family.</text>
</comment>
<comment type="caution">
    <text evidence="8">The sequence shown here is derived from an EMBL/GenBank/DDBJ whole genome shotgun (WGS) entry which is preliminary data.</text>
</comment>